<dbReference type="Gene3D" id="3.40.50.10140">
    <property type="entry name" value="Toll/interleukin-1 receptor homology (TIR) domain"/>
    <property type="match status" value="1"/>
</dbReference>
<accession>A0A814PPH6</accession>
<keyword evidence="4" id="KW-1185">Reference proteome</keyword>
<dbReference type="AlphaFoldDB" id="A0A814PPH6"/>
<dbReference type="PANTHER" id="PTHR46270:SF2">
    <property type="entry name" value="TIR DOMAIN-CONTAINING PROTEIN"/>
    <property type="match status" value="1"/>
</dbReference>
<organism evidence="2 4">
    <name type="scientific">Didymodactylos carnosus</name>
    <dbReference type="NCBI Taxonomy" id="1234261"/>
    <lineage>
        <taxon>Eukaryota</taxon>
        <taxon>Metazoa</taxon>
        <taxon>Spiralia</taxon>
        <taxon>Gnathifera</taxon>
        <taxon>Rotifera</taxon>
        <taxon>Eurotatoria</taxon>
        <taxon>Bdelloidea</taxon>
        <taxon>Philodinida</taxon>
        <taxon>Philodinidae</taxon>
        <taxon>Didymodactylos</taxon>
    </lineage>
</organism>
<dbReference type="Proteomes" id="UP000663829">
    <property type="component" value="Unassembled WGS sequence"/>
</dbReference>
<reference evidence="2" key="1">
    <citation type="submission" date="2021-02" db="EMBL/GenBank/DDBJ databases">
        <authorList>
            <person name="Nowell W R."/>
        </authorList>
    </citation>
    <scope>NUCLEOTIDE SEQUENCE</scope>
</reference>
<dbReference type="GO" id="GO:0007165">
    <property type="term" value="P:signal transduction"/>
    <property type="evidence" value="ECO:0007669"/>
    <property type="project" value="InterPro"/>
</dbReference>
<dbReference type="Pfam" id="PF13676">
    <property type="entry name" value="TIR_2"/>
    <property type="match status" value="1"/>
</dbReference>
<proteinExistence type="predicted"/>
<name>A0A814PPH6_9BILA</name>
<protein>
    <recommendedName>
        <fullName evidence="1">TIR domain-containing protein</fullName>
    </recommendedName>
</protein>
<dbReference type="EMBL" id="CAJNOQ010005705">
    <property type="protein sequence ID" value="CAF1108699.1"/>
    <property type="molecule type" value="Genomic_DNA"/>
</dbReference>
<feature type="domain" description="TIR" evidence="1">
    <location>
        <begin position="493"/>
        <end position="636"/>
    </location>
</feature>
<dbReference type="OrthoDB" id="9992849at2759"/>
<dbReference type="PROSITE" id="PS50104">
    <property type="entry name" value="TIR"/>
    <property type="match status" value="1"/>
</dbReference>
<dbReference type="InterPro" id="IPR035897">
    <property type="entry name" value="Toll_tir_struct_dom_sf"/>
</dbReference>
<evidence type="ECO:0000313" key="2">
    <source>
        <dbReference type="EMBL" id="CAF1108699.1"/>
    </source>
</evidence>
<dbReference type="SUPFAM" id="SSF52200">
    <property type="entry name" value="Toll/Interleukin receptor TIR domain"/>
    <property type="match status" value="1"/>
</dbReference>
<dbReference type="Proteomes" id="UP000681722">
    <property type="component" value="Unassembled WGS sequence"/>
</dbReference>
<evidence type="ECO:0000313" key="3">
    <source>
        <dbReference type="EMBL" id="CAF3873210.1"/>
    </source>
</evidence>
<dbReference type="EMBL" id="CAJOBC010005705">
    <property type="protein sequence ID" value="CAF3873210.1"/>
    <property type="molecule type" value="Genomic_DNA"/>
</dbReference>
<gene>
    <name evidence="2" type="ORF">GPM918_LOCUS19121</name>
    <name evidence="3" type="ORF">SRO942_LOCUS19118</name>
</gene>
<sequence>MNVATAKGTLLPSNCTISSDLTQLNEVDSHLSKLYDDELSPTLVQFEQLLNNLNTNSSNNNNRNQLYQILLNQYELLQKNPETLIYFIHTILINILRQDITKWEHIELTKFMNDFYNLTNRFTPTKIFYNHFVHRTTFNMFIQLLNCSSILDYLQNQMKNNLCQKTLWTILVISKRACAAGAIINTTDLQPLNIVFESFITNINQQFDTDDKVTNLEIDLICGLLWNLVDRTDLIPFFVITGYPQAILNWLNRSYLKKYFHRPFISLVHNIARHDIGAQVLNDNAVFNVLESYKIHVLDKLTINEAQLLKINLLYSMTTALLLEPDQIKKGANTTNNILDFLLKLIIQSSQANELRYQAFHISEFLIVLTKLFVNDDVVDYVFKQSDQKLTVQYFCDLLIRFEHVTDVDIQLTRTALLNILWSISFNETYKNEMKINDNFMSVIKSLANSNDNIVTEHYLPKHLSNNKKALDGILFNLIGPLEPAVLEKPNKKRPLVMISYSHADKKFCYQLVDALKIKCTNVDWWTDFIRQRSDEEISYAADVWEEIAHAIEISTTIVLVITEDYYKSKSCRQEVAYANDALKKPIIPIYANTVKDYRATGWLGIRIAPLKYIHFGKKTFDVAIEEVTNTVLEYIGMKRQQSSLHEVQAPEVIPAIVEQTTTDENHNSSVLCDKPLKDWTADDVNYWFKQNNIHPDLKNLYQFRTGTALILYFDHLKSNQSREYQITYDLYEDTYKKPLNTAYFINFVDALTRLKEKQQYKTSTKSCLIN</sequence>
<dbReference type="PANTHER" id="PTHR46270">
    <property type="entry name" value="ARMADILLO-TYPE FOLD-RELATED"/>
    <property type="match status" value="1"/>
</dbReference>
<evidence type="ECO:0000259" key="1">
    <source>
        <dbReference type="PROSITE" id="PS50104"/>
    </source>
</evidence>
<dbReference type="InterPro" id="IPR000157">
    <property type="entry name" value="TIR_dom"/>
</dbReference>
<evidence type="ECO:0000313" key="4">
    <source>
        <dbReference type="Proteomes" id="UP000663829"/>
    </source>
</evidence>
<comment type="caution">
    <text evidence="2">The sequence shown here is derived from an EMBL/GenBank/DDBJ whole genome shotgun (WGS) entry which is preliminary data.</text>
</comment>